<dbReference type="InterPro" id="IPR036287">
    <property type="entry name" value="Rv1873-like_sf"/>
</dbReference>
<gene>
    <name evidence="1" type="ORF">HDF12_000614</name>
</gene>
<proteinExistence type="predicted"/>
<evidence type="ECO:0000313" key="2">
    <source>
        <dbReference type="Proteomes" id="UP000534186"/>
    </source>
</evidence>
<reference evidence="1 2" key="1">
    <citation type="submission" date="2020-07" db="EMBL/GenBank/DDBJ databases">
        <title>Genomic Encyclopedia of Type Strains, Phase IV (KMG-V): Genome sequencing to study the core and pangenomes of soil and plant-associated prokaryotes.</title>
        <authorList>
            <person name="Whitman W."/>
        </authorList>
    </citation>
    <scope>NUCLEOTIDE SEQUENCE [LARGE SCALE GENOMIC DNA]</scope>
    <source>
        <strain evidence="1 2">M8UP30</strain>
    </source>
</reference>
<dbReference type="Pfam" id="PF08837">
    <property type="entry name" value="DUF1810"/>
    <property type="match status" value="1"/>
</dbReference>
<dbReference type="Proteomes" id="UP000534186">
    <property type="component" value="Unassembled WGS sequence"/>
</dbReference>
<name>A0A7Y9T3D4_9BACT</name>
<organism evidence="1 2">
    <name type="scientific">Tunturiibacter lichenicola</name>
    <dbReference type="NCBI Taxonomy" id="2051959"/>
    <lineage>
        <taxon>Bacteria</taxon>
        <taxon>Pseudomonadati</taxon>
        <taxon>Acidobacteriota</taxon>
        <taxon>Terriglobia</taxon>
        <taxon>Terriglobales</taxon>
        <taxon>Acidobacteriaceae</taxon>
        <taxon>Tunturiibacter</taxon>
    </lineage>
</organism>
<dbReference type="InterPro" id="IPR014937">
    <property type="entry name" value="DUF1810"/>
</dbReference>
<comment type="caution">
    <text evidence="1">The sequence shown here is derived from an EMBL/GenBank/DDBJ whole genome shotgun (WGS) entry which is preliminary data.</text>
</comment>
<protein>
    <submittedName>
        <fullName evidence="1">Uncharacterized protein (DUF1810 family)</fullName>
    </submittedName>
</protein>
<dbReference type="PIRSF" id="PIRSF008546">
    <property type="entry name" value="UCP008546"/>
    <property type="match status" value="1"/>
</dbReference>
<sequence length="161" mass="17835">MRIKVGATSDKYELERFVEAQAGVYEQALAELRAGRKRSHWMWFVFPQIRGLGSSPMAMRYAISSLEEARAYLEHAVLGPRLRESTRIVVEVQGRTVGEIFGSPDDLKFHSSMTLFANAAAPFAKATAPSAKTAEDSGDVFEEALKKYFGGAMDQGTIKRI</sequence>
<dbReference type="Gene3D" id="1.25.40.380">
    <property type="entry name" value="Protein of unknown function DUF1810"/>
    <property type="match status" value="1"/>
</dbReference>
<dbReference type="AlphaFoldDB" id="A0A7Y9T3D4"/>
<accession>A0A7Y9T3D4</accession>
<evidence type="ECO:0000313" key="1">
    <source>
        <dbReference type="EMBL" id="NYF50249.1"/>
    </source>
</evidence>
<dbReference type="EMBL" id="JACCCV010000001">
    <property type="protein sequence ID" value="NYF50249.1"/>
    <property type="molecule type" value="Genomic_DNA"/>
</dbReference>
<dbReference type="SUPFAM" id="SSF140736">
    <property type="entry name" value="Rv1873-like"/>
    <property type="match status" value="1"/>
</dbReference>